<dbReference type="Pfam" id="PF12412">
    <property type="entry name" value="DUF3667"/>
    <property type="match status" value="1"/>
</dbReference>
<evidence type="ECO:0000313" key="3">
    <source>
        <dbReference type="Proteomes" id="UP001230496"/>
    </source>
</evidence>
<feature type="transmembrane region" description="Helical" evidence="1">
    <location>
        <begin position="205"/>
        <end position="226"/>
    </location>
</feature>
<dbReference type="EMBL" id="CP129971">
    <property type="protein sequence ID" value="WKK76741.1"/>
    <property type="molecule type" value="Genomic_DNA"/>
</dbReference>
<dbReference type="KEGG" id="msaa:QYS49_05520"/>
<dbReference type="RefSeq" id="WP_308350182.1">
    <property type="nucleotide sequence ID" value="NZ_CP129971.1"/>
</dbReference>
<keyword evidence="1" id="KW-0472">Membrane</keyword>
<proteinExistence type="predicted"/>
<feature type="transmembrane region" description="Helical" evidence="1">
    <location>
        <begin position="67"/>
        <end position="88"/>
    </location>
</feature>
<dbReference type="Proteomes" id="UP001230496">
    <property type="component" value="Chromosome"/>
</dbReference>
<gene>
    <name evidence="2" type="ORF">QYS49_05520</name>
</gene>
<evidence type="ECO:0000313" key="2">
    <source>
        <dbReference type="EMBL" id="WKK76741.1"/>
    </source>
</evidence>
<keyword evidence="1" id="KW-1133">Transmembrane helix</keyword>
<accession>A0AA49GH32</accession>
<keyword evidence="1" id="KW-0812">Transmembrane</keyword>
<reference evidence="2 3" key="1">
    <citation type="submission" date="2023-08" db="EMBL/GenBank/DDBJ databases">
        <title>Comparative genomics and taxonomic characterization of three novel marine species of genus Marivirga.</title>
        <authorList>
            <person name="Muhammad N."/>
            <person name="Kim S.-G."/>
        </authorList>
    </citation>
    <scope>NUCLEOTIDE SEQUENCE [LARGE SCALE GENOMIC DNA]</scope>
    <source>
        <strain evidence="2 3">BDSF4-3</strain>
    </source>
</reference>
<evidence type="ECO:0000256" key="1">
    <source>
        <dbReference type="SAM" id="Phobius"/>
    </source>
</evidence>
<sequence length="233" mass="26963">MENTTNKKELEKSENQSTLERIDGKYIWREFVSVLIFEKGILFTIKELFVRPGDTIREFLHYDRSKLVKPISFLIFSSLVLIIIHNILGLKTDRAPQHFDSNGAMIALEWIEDNYEIVIILSGIFIGLWTSLFFIKSSFNIYEIFILVFFTTGIVSLICTLFKIVESITGFESSYLSLIIPLFYSTWAIGNFFNKNKFLSYFKGFLAYLFGSTMLPLFIIIIGLLLDVFSKSN</sequence>
<dbReference type="InterPro" id="IPR022134">
    <property type="entry name" value="DUF3667"/>
</dbReference>
<feature type="transmembrane region" description="Helical" evidence="1">
    <location>
        <begin position="175"/>
        <end position="193"/>
    </location>
</feature>
<feature type="transmembrane region" description="Helical" evidence="1">
    <location>
        <begin position="142"/>
        <end position="163"/>
    </location>
</feature>
<organism evidence="2 3">
    <name type="scientific">Marivirga salinarum</name>
    <dbReference type="NCBI Taxonomy" id="3059078"/>
    <lineage>
        <taxon>Bacteria</taxon>
        <taxon>Pseudomonadati</taxon>
        <taxon>Bacteroidota</taxon>
        <taxon>Cytophagia</taxon>
        <taxon>Cytophagales</taxon>
        <taxon>Marivirgaceae</taxon>
        <taxon>Marivirga</taxon>
    </lineage>
</organism>
<feature type="transmembrane region" description="Helical" evidence="1">
    <location>
        <begin position="117"/>
        <end position="135"/>
    </location>
</feature>
<keyword evidence="3" id="KW-1185">Reference proteome</keyword>
<protein>
    <submittedName>
        <fullName evidence="2">DUF3667 domain-containing protein</fullName>
    </submittedName>
</protein>
<dbReference type="AlphaFoldDB" id="A0AA49GH32"/>
<name>A0AA49GH32_9BACT</name>